<keyword evidence="2" id="KW-0472">Membrane</keyword>
<dbReference type="PANTHER" id="PTHR10635:SF0">
    <property type="entry name" value="COATOMER SUBUNIT BETA"/>
    <property type="match status" value="1"/>
</dbReference>
<dbReference type="AlphaFoldDB" id="A0A5N5GC31"/>
<name>A0A5N5GC31_9ROSA</name>
<evidence type="ECO:0000256" key="2">
    <source>
        <dbReference type="SAM" id="Phobius"/>
    </source>
</evidence>
<evidence type="ECO:0000313" key="4">
    <source>
        <dbReference type="Proteomes" id="UP000327157"/>
    </source>
</evidence>
<dbReference type="PANTHER" id="PTHR10635">
    <property type="entry name" value="COATOMER SUBUNIT BETA"/>
    <property type="match status" value="1"/>
</dbReference>
<gene>
    <name evidence="3" type="ORF">D8674_035029</name>
</gene>
<feature type="region of interest" description="Disordered" evidence="1">
    <location>
        <begin position="1"/>
        <end position="29"/>
    </location>
</feature>
<organism evidence="3 4">
    <name type="scientific">Pyrus ussuriensis x Pyrus communis</name>
    <dbReference type="NCBI Taxonomy" id="2448454"/>
    <lineage>
        <taxon>Eukaryota</taxon>
        <taxon>Viridiplantae</taxon>
        <taxon>Streptophyta</taxon>
        <taxon>Embryophyta</taxon>
        <taxon>Tracheophyta</taxon>
        <taxon>Spermatophyta</taxon>
        <taxon>Magnoliopsida</taxon>
        <taxon>eudicotyledons</taxon>
        <taxon>Gunneridae</taxon>
        <taxon>Pentapetalae</taxon>
        <taxon>rosids</taxon>
        <taxon>fabids</taxon>
        <taxon>Rosales</taxon>
        <taxon>Rosaceae</taxon>
        <taxon>Amygdaloideae</taxon>
        <taxon>Maleae</taxon>
        <taxon>Pyrus</taxon>
    </lineage>
</organism>
<sequence length="163" mass="18812">MPSKQTPRSHRPPHFSNSDLTFPISDPPRSSPTSSSLAIMLLLNDDTIPHLFITIIRYVLPFEDHTVQKLLHLYLKIIDKTNSKGKIIEPLIPSILANLKHCHPFMQRNAVLAIMSVPDAAGGDVVRQSARRKWRKGRWIGGRVFRFSVFFFNWVNYYNIFNE</sequence>
<dbReference type="GO" id="GO:0006888">
    <property type="term" value="P:endoplasmic reticulum to Golgi vesicle-mediated transport"/>
    <property type="evidence" value="ECO:0007669"/>
    <property type="project" value="TreeGrafter"/>
</dbReference>
<dbReference type="SUPFAM" id="SSF48371">
    <property type="entry name" value="ARM repeat"/>
    <property type="match status" value="1"/>
</dbReference>
<evidence type="ECO:0000313" key="3">
    <source>
        <dbReference type="EMBL" id="KAB2612713.1"/>
    </source>
</evidence>
<feature type="transmembrane region" description="Helical" evidence="2">
    <location>
        <begin position="140"/>
        <end position="160"/>
    </location>
</feature>
<comment type="caution">
    <text evidence="3">The sequence shown here is derived from an EMBL/GenBank/DDBJ whole genome shotgun (WGS) entry which is preliminary data.</text>
</comment>
<proteinExistence type="predicted"/>
<evidence type="ECO:0000256" key="1">
    <source>
        <dbReference type="SAM" id="MobiDB-lite"/>
    </source>
</evidence>
<dbReference type="GO" id="GO:0030126">
    <property type="term" value="C:COPI vesicle coat"/>
    <property type="evidence" value="ECO:0007669"/>
    <property type="project" value="TreeGrafter"/>
</dbReference>
<reference evidence="4" key="2">
    <citation type="submission" date="2019-10" db="EMBL/GenBank/DDBJ databases">
        <title>A de novo genome assembly of a pear dwarfing rootstock.</title>
        <authorList>
            <person name="Wang F."/>
            <person name="Wang J."/>
            <person name="Li S."/>
            <person name="Zhang Y."/>
            <person name="Fang M."/>
            <person name="Ma L."/>
            <person name="Zhao Y."/>
            <person name="Jiang S."/>
        </authorList>
    </citation>
    <scope>NUCLEOTIDE SEQUENCE [LARGE SCALE GENOMIC DNA]</scope>
</reference>
<keyword evidence="4" id="KW-1185">Reference proteome</keyword>
<reference evidence="3 4" key="3">
    <citation type="submission" date="2019-11" db="EMBL/GenBank/DDBJ databases">
        <title>A de novo genome assembly of a pear dwarfing rootstock.</title>
        <authorList>
            <person name="Wang F."/>
            <person name="Wang J."/>
            <person name="Li S."/>
            <person name="Zhang Y."/>
            <person name="Fang M."/>
            <person name="Ma L."/>
            <person name="Zhao Y."/>
            <person name="Jiang S."/>
        </authorList>
    </citation>
    <scope>NUCLEOTIDE SEQUENCE [LARGE SCALE GENOMIC DNA]</scope>
    <source>
        <strain evidence="3">S2</strain>
        <tissue evidence="3">Leaf</tissue>
    </source>
</reference>
<dbReference type="Proteomes" id="UP000327157">
    <property type="component" value="Chromosome 9"/>
</dbReference>
<dbReference type="GO" id="GO:0006891">
    <property type="term" value="P:intra-Golgi vesicle-mediated transport"/>
    <property type="evidence" value="ECO:0007669"/>
    <property type="project" value="TreeGrafter"/>
</dbReference>
<keyword evidence="2" id="KW-1133">Transmembrane helix</keyword>
<dbReference type="InterPro" id="IPR016460">
    <property type="entry name" value="COPB1"/>
</dbReference>
<protein>
    <submittedName>
        <fullName evidence="3">Coatomer subunit beta-1-like</fullName>
    </submittedName>
</protein>
<accession>A0A5N5GC31</accession>
<keyword evidence="2" id="KW-0812">Transmembrane</keyword>
<dbReference type="InterPro" id="IPR016024">
    <property type="entry name" value="ARM-type_fold"/>
</dbReference>
<dbReference type="EMBL" id="SMOL01000458">
    <property type="protein sequence ID" value="KAB2612713.1"/>
    <property type="molecule type" value="Genomic_DNA"/>
</dbReference>
<reference evidence="3 4" key="1">
    <citation type="submission" date="2019-09" db="EMBL/GenBank/DDBJ databases">
        <authorList>
            <person name="Ou C."/>
        </authorList>
    </citation>
    <scope>NUCLEOTIDE SEQUENCE [LARGE SCALE GENOMIC DNA]</scope>
    <source>
        <strain evidence="3">S2</strain>
        <tissue evidence="3">Leaf</tissue>
    </source>
</reference>
<dbReference type="GO" id="GO:0006886">
    <property type="term" value="P:intracellular protein transport"/>
    <property type="evidence" value="ECO:0007669"/>
    <property type="project" value="InterPro"/>
</dbReference>
<dbReference type="OrthoDB" id="10261439at2759"/>